<dbReference type="Pfam" id="PF13776">
    <property type="entry name" value="DUF4172"/>
    <property type="match status" value="1"/>
</dbReference>
<dbReference type="PANTHER" id="PTHR13504:SF33">
    <property type="entry name" value="FIC FAMILY PROTEIN"/>
    <property type="match status" value="1"/>
</dbReference>
<keyword evidence="2" id="KW-0067">ATP-binding</keyword>
<comment type="caution">
    <text evidence="4">The sequence shown here is derived from an EMBL/GenBank/DDBJ whole genome shotgun (WGS) entry which is preliminary data.</text>
</comment>
<protein>
    <submittedName>
        <fullName evidence="4">Cell filamentation protein Fic</fullName>
    </submittedName>
</protein>
<evidence type="ECO:0000313" key="5">
    <source>
        <dbReference type="Proteomes" id="UP000247345"/>
    </source>
</evidence>
<feature type="binding site" evidence="2">
    <location>
        <begin position="213"/>
        <end position="220"/>
    </location>
    <ligand>
        <name>ATP</name>
        <dbReference type="ChEBI" id="CHEBI:30616"/>
    </ligand>
</feature>
<feature type="active site" evidence="1">
    <location>
        <position position="209"/>
    </location>
</feature>
<evidence type="ECO:0000259" key="3">
    <source>
        <dbReference type="PROSITE" id="PS51459"/>
    </source>
</evidence>
<organism evidence="4 5">
    <name type="scientific">Polaribacter butkevichii</name>
    <dbReference type="NCBI Taxonomy" id="218490"/>
    <lineage>
        <taxon>Bacteria</taxon>
        <taxon>Pseudomonadati</taxon>
        <taxon>Bacteroidota</taxon>
        <taxon>Flavobacteriia</taxon>
        <taxon>Flavobacteriales</taxon>
        <taxon>Flavobacteriaceae</taxon>
    </lineage>
</organism>
<dbReference type="Gene3D" id="1.10.10.10">
    <property type="entry name" value="Winged helix-like DNA-binding domain superfamily/Winged helix DNA-binding domain"/>
    <property type="match status" value="1"/>
</dbReference>
<accession>A0A2P6CCX7</accession>
<reference evidence="4 5" key="1">
    <citation type="submission" date="2016-12" db="EMBL/GenBank/DDBJ databases">
        <title>Trade-off between light-utilization and light-protection in marine flavobacteria.</title>
        <authorList>
            <person name="Kumagai Y."/>
            <person name="Yoshizawa S."/>
            <person name="Kogure K."/>
            <person name="Iwasaki W."/>
        </authorList>
    </citation>
    <scope>NUCLEOTIDE SEQUENCE [LARGE SCALE GENOMIC DNA]</scope>
    <source>
        <strain evidence="4 5">KCTC 12100</strain>
    </source>
</reference>
<dbReference type="InterPro" id="IPR003812">
    <property type="entry name" value="Fido"/>
</dbReference>
<dbReference type="InterPro" id="IPR036597">
    <property type="entry name" value="Fido-like_dom_sf"/>
</dbReference>
<evidence type="ECO:0000313" key="4">
    <source>
        <dbReference type="EMBL" id="PQJ72750.1"/>
    </source>
</evidence>
<name>A0A2P6CCX7_9FLAO</name>
<evidence type="ECO:0000256" key="2">
    <source>
        <dbReference type="PIRSR" id="PIRSR640198-2"/>
    </source>
</evidence>
<dbReference type="InterPro" id="IPR036388">
    <property type="entry name" value="WH-like_DNA-bd_sf"/>
</dbReference>
<dbReference type="Pfam" id="PF02661">
    <property type="entry name" value="Fic"/>
    <property type="match status" value="1"/>
</dbReference>
<dbReference type="PANTHER" id="PTHR13504">
    <property type="entry name" value="FIDO DOMAIN-CONTAINING PROTEIN DDB_G0283145"/>
    <property type="match status" value="1"/>
</dbReference>
<keyword evidence="2" id="KW-0547">Nucleotide-binding</keyword>
<dbReference type="Gene3D" id="1.10.3290.10">
    <property type="entry name" value="Fido-like domain"/>
    <property type="match status" value="1"/>
</dbReference>
<dbReference type="InterPro" id="IPR025230">
    <property type="entry name" value="DUF4172"/>
</dbReference>
<proteinExistence type="predicted"/>
<dbReference type="InterPro" id="IPR040198">
    <property type="entry name" value="Fido_containing"/>
</dbReference>
<dbReference type="AlphaFoldDB" id="A0A2P6CCX7"/>
<gene>
    <name evidence="4" type="ORF">BTO14_05525</name>
</gene>
<dbReference type="EMBL" id="MSCK01000001">
    <property type="protein sequence ID" value="PQJ72750.1"/>
    <property type="molecule type" value="Genomic_DNA"/>
</dbReference>
<dbReference type="OrthoDB" id="9814400at2"/>
<dbReference type="Proteomes" id="UP000247345">
    <property type="component" value="Unassembled WGS sequence"/>
</dbReference>
<evidence type="ECO:0000256" key="1">
    <source>
        <dbReference type="PIRSR" id="PIRSR640198-1"/>
    </source>
</evidence>
<feature type="domain" description="Fido" evidence="3">
    <location>
        <begin position="116"/>
        <end position="272"/>
    </location>
</feature>
<keyword evidence="5" id="KW-1185">Reference proteome</keyword>
<dbReference type="PROSITE" id="PS51459">
    <property type="entry name" value="FIDO"/>
    <property type="match status" value="1"/>
</dbReference>
<dbReference type="SUPFAM" id="SSF140931">
    <property type="entry name" value="Fic-like"/>
    <property type="match status" value="1"/>
</dbReference>
<dbReference type="GO" id="GO:0005524">
    <property type="term" value="F:ATP binding"/>
    <property type="evidence" value="ECO:0007669"/>
    <property type="project" value="UniProtKB-KW"/>
</dbReference>
<sequence length="372" mass="42692">MAYKNWNWLHKKWPLFTYNKEDLEQLEMQFSKNSGLVLGAIKHIEGVSKNDLLVEILSEEAIKTSEIEGEILNRESVQSSIKKNLGFATDKRKIAPAELGISEMMVDLYHNFNKPLSHDLLFDWHKMLTNGRRDLANIGSYRTHTDPMQVVSGRLDRPNVHFEAPPSDKVPVEMEQFILWFNTVHHPNNINILPMAKASITHLYFVCIHPFEDGNGRIARALAEKSIAISSKQPTLSSLSHTIEDNRKMYYTSLENNNTTLEITNWLQYFSETILSAQENTLKRVDFIVEKAKFFERHKNKLNKRQHKVLLRVFEAGHTGFIGGLSAEKYTKIAKTSASTATRDLKDMVEKGVLTKTGTLKSSRYELNIKIM</sequence>
<feature type="binding site" evidence="2">
    <location>
        <position position="258"/>
    </location>
    <ligand>
        <name>ATP</name>
        <dbReference type="ChEBI" id="CHEBI:30616"/>
    </ligand>
</feature>
<dbReference type="RefSeq" id="WP_105048411.1">
    <property type="nucleotide sequence ID" value="NZ_CP150661.1"/>
</dbReference>
<feature type="binding site" evidence="2">
    <location>
        <begin position="250"/>
        <end position="251"/>
    </location>
    <ligand>
        <name>ATP</name>
        <dbReference type="ChEBI" id="CHEBI:30616"/>
    </ligand>
</feature>